<gene>
    <name evidence="2" type="ORF">MPL3365_210085</name>
</gene>
<dbReference type="CDD" id="cd00093">
    <property type="entry name" value="HTH_XRE"/>
    <property type="match status" value="1"/>
</dbReference>
<dbReference type="InterPro" id="IPR010982">
    <property type="entry name" value="Lambda_DNA-bd_dom_sf"/>
</dbReference>
<evidence type="ECO:0000313" key="3">
    <source>
        <dbReference type="Proteomes" id="UP000046122"/>
    </source>
</evidence>
<dbReference type="GO" id="GO:0003677">
    <property type="term" value="F:DNA binding"/>
    <property type="evidence" value="ECO:0007669"/>
    <property type="project" value="InterPro"/>
</dbReference>
<accession>A0A090G3L6</accession>
<feature type="domain" description="HTH cro/C1-type" evidence="1">
    <location>
        <begin position="12"/>
        <end position="60"/>
    </location>
</feature>
<dbReference type="PROSITE" id="PS50943">
    <property type="entry name" value="HTH_CROC1"/>
    <property type="match status" value="1"/>
</dbReference>
<sequence>MDSRHELSSEQVRRARVLLKWSRVRLASKANVSETTISGIENGQKNTRPGSMLAVRRALEAGGIAFAADGCASVVHPKARSLPDNRTWRRRLTGRGLQVRVKDGDSN</sequence>
<dbReference type="Proteomes" id="UP000046122">
    <property type="component" value="Unassembled WGS sequence"/>
</dbReference>
<protein>
    <recommendedName>
        <fullName evidence="1">HTH cro/C1-type domain-containing protein</fullName>
    </recommendedName>
</protein>
<proteinExistence type="predicted"/>
<dbReference type="Pfam" id="PF01381">
    <property type="entry name" value="HTH_3"/>
    <property type="match status" value="1"/>
</dbReference>
<dbReference type="Gene3D" id="1.10.260.40">
    <property type="entry name" value="lambda repressor-like DNA-binding domains"/>
    <property type="match status" value="1"/>
</dbReference>
<dbReference type="SMART" id="SM00530">
    <property type="entry name" value="HTH_XRE"/>
    <property type="match status" value="1"/>
</dbReference>
<dbReference type="SUPFAM" id="SSF47413">
    <property type="entry name" value="lambda repressor-like DNA-binding domains"/>
    <property type="match status" value="1"/>
</dbReference>
<dbReference type="AlphaFoldDB" id="A0A090G3L6"/>
<organism evidence="2 3">
    <name type="scientific">Mesorhizobium plurifarium</name>
    <dbReference type="NCBI Taxonomy" id="69974"/>
    <lineage>
        <taxon>Bacteria</taxon>
        <taxon>Pseudomonadati</taxon>
        <taxon>Pseudomonadota</taxon>
        <taxon>Alphaproteobacteria</taxon>
        <taxon>Hyphomicrobiales</taxon>
        <taxon>Phyllobacteriaceae</taxon>
        <taxon>Mesorhizobium</taxon>
    </lineage>
</organism>
<dbReference type="InterPro" id="IPR001387">
    <property type="entry name" value="Cro/C1-type_HTH"/>
</dbReference>
<evidence type="ECO:0000259" key="1">
    <source>
        <dbReference type="PROSITE" id="PS50943"/>
    </source>
</evidence>
<reference evidence="2 3" key="1">
    <citation type="submission" date="2014-08" db="EMBL/GenBank/DDBJ databases">
        <authorList>
            <person name="Moulin Lionel"/>
        </authorList>
    </citation>
    <scope>NUCLEOTIDE SEQUENCE [LARGE SCALE GENOMIC DNA]</scope>
</reference>
<dbReference type="EMBL" id="CCNE01000014">
    <property type="protein sequence ID" value="CDX55845.1"/>
    <property type="molecule type" value="Genomic_DNA"/>
</dbReference>
<name>A0A090G3L6_MESPL</name>
<evidence type="ECO:0000313" key="2">
    <source>
        <dbReference type="EMBL" id="CDX55845.1"/>
    </source>
</evidence>